<dbReference type="Gene3D" id="3.30.565.10">
    <property type="entry name" value="Histidine kinase-like ATPase, C-terminal domain"/>
    <property type="match status" value="1"/>
</dbReference>
<reference evidence="7 8" key="1">
    <citation type="journal article" date="2009" name="Genome Res.">
        <title>Whole genome sequence of Desulfovibrio magneticus strain RS-1 revealed common gene clusters in magnetotactic bacteria.</title>
        <authorList>
            <person name="Nakazawa H."/>
            <person name="Arakaki A."/>
            <person name="Narita-Yamada S."/>
            <person name="Yashiro I."/>
            <person name="Jinno K."/>
            <person name="Aoki N."/>
            <person name="Tsuruyama A."/>
            <person name="Okamura Y."/>
            <person name="Tanikawa S."/>
            <person name="Fujita N."/>
            <person name="Takeyama H."/>
            <person name="Matsunaga T."/>
        </authorList>
    </citation>
    <scope>NUCLEOTIDE SEQUENCE [LARGE SCALE GENOMIC DNA]</scope>
    <source>
        <strain evidence="8">ATCC 700980 / DSM 13731 / RS-1</strain>
    </source>
</reference>
<evidence type="ECO:0000256" key="5">
    <source>
        <dbReference type="SAM" id="Phobius"/>
    </source>
</evidence>
<dbReference type="InterPro" id="IPR001638">
    <property type="entry name" value="Solute-binding_3/MltF_N"/>
</dbReference>
<gene>
    <name evidence="7" type="ordered locus">DMR_39620</name>
</gene>
<feature type="domain" description="Histidine kinase" evidence="6">
    <location>
        <begin position="353"/>
        <end position="568"/>
    </location>
</feature>
<dbReference type="InterPro" id="IPR005467">
    <property type="entry name" value="His_kinase_dom"/>
</dbReference>
<dbReference type="CDD" id="cd00075">
    <property type="entry name" value="HATPase"/>
    <property type="match status" value="1"/>
</dbReference>
<evidence type="ECO:0000256" key="2">
    <source>
        <dbReference type="ARBA" id="ARBA00012438"/>
    </source>
</evidence>
<dbReference type="SUPFAM" id="SSF55874">
    <property type="entry name" value="ATPase domain of HSP90 chaperone/DNA topoisomerase II/histidine kinase"/>
    <property type="match status" value="1"/>
</dbReference>
<dbReference type="OrthoDB" id="9813903at2"/>
<dbReference type="Pfam" id="PF00512">
    <property type="entry name" value="HisKA"/>
    <property type="match status" value="1"/>
</dbReference>
<keyword evidence="5" id="KW-1133">Transmembrane helix</keyword>
<evidence type="ECO:0000256" key="4">
    <source>
        <dbReference type="SAM" id="Coils"/>
    </source>
</evidence>
<keyword evidence="3" id="KW-0732">Signal</keyword>
<dbReference type="SMART" id="SM00388">
    <property type="entry name" value="HisKA"/>
    <property type="match status" value="1"/>
</dbReference>
<accession>C4XNV2</accession>
<dbReference type="SMART" id="SM00062">
    <property type="entry name" value="PBPb"/>
    <property type="match status" value="1"/>
</dbReference>
<dbReference type="Pfam" id="PF02518">
    <property type="entry name" value="HATPase_c"/>
    <property type="match status" value="1"/>
</dbReference>
<sequence>MTHPRPRAGKGLAARRGALGGEAGRPALRPRPWATVLARLLGGLCLACMVLAPAAALAVELSPPEARYVAERGVVTLCVDPDWPPFETIDAAGRHVGIAADLLGLVAERTGLRFTLVPTASWDESLEAARQGRCRALSFLNRTPQREQWLAFTRPLLSDVNVFITREEHAFIADPGRLAGETIVFPSGTAMEELIRRDYPNLHILTTASEDEAMAMVSDRQADMTMRSLIVAAYTIKKRGLFNLKIAGQLPYYSNNLGLGVVGDDRTLIDILNKGIDTITTAERAAIENRHVSINVQTVTDYGALAKVLGAVLALAALGGAWAIKVKRLNTALRREIERREELERMREDVEQIIRHDLVTPLSGLIGIPELLETEENLTPQQRELLRHAATSGRRMLATIRLAGDLARMEKGTYHVAKADCDVLGIIRDARVNLDKLFAVKGLAFAVSLDGRPAGAEDRAPARGDANLLGNLFENLLKNAAEASPQGGEVAVDIRLPEGMVAVRNRGQVSPDIVDTFFEKYVTRGKTFGTGLGTYSARLIARAHGGDAVLELGEPDHVTVRVLLPGLKDAR</sequence>
<keyword evidence="5" id="KW-0472">Membrane</keyword>
<dbReference type="Proteomes" id="UP000009071">
    <property type="component" value="Chromosome"/>
</dbReference>
<dbReference type="GO" id="GO:0000155">
    <property type="term" value="F:phosphorelay sensor kinase activity"/>
    <property type="evidence" value="ECO:0007669"/>
    <property type="project" value="InterPro"/>
</dbReference>
<dbReference type="SMART" id="SM00387">
    <property type="entry name" value="HATPase_c"/>
    <property type="match status" value="1"/>
</dbReference>
<evidence type="ECO:0000313" key="7">
    <source>
        <dbReference type="EMBL" id="BAH77453.1"/>
    </source>
</evidence>
<dbReference type="PANTHER" id="PTHR35936:SF19">
    <property type="entry name" value="AMINO-ACID-BINDING PROTEIN YXEM-RELATED"/>
    <property type="match status" value="1"/>
</dbReference>
<protein>
    <recommendedName>
        <fullName evidence="2">histidine kinase</fullName>
        <ecNumber evidence="2">2.7.13.3</ecNumber>
    </recommendedName>
</protein>
<dbReference type="eggNOG" id="COG3706">
    <property type="taxonomic scope" value="Bacteria"/>
</dbReference>
<proteinExistence type="predicted"/>
<keyword evidence="7" id="KW-0418">Kinase</keyword>
<dbReference type="eggNOG" id="COG2205">
    <property type="taxonomic scope" value="Bacteria"/>
</dbReference>
<dbReference type="STRING" id="573370.DMR_39620"/>
<feature type="transmembrane region" description="Helical" evidence="5">
    <location>
        <begin position="36"/>
        <end position="59"/>
    </location>
</feature>
<dbReference type="CDD" id="cd13708">
    <property type="entry name" value="PBP2_BvgS_like_1"/>
    <property type="match status" value="1"/>
</dbReference>
<organism evidence="7 8">
    <name type="scientific">Solidesulfovibrio magneticus (strain ATCC 700980 / DSM 13731 / RS-1)</name>
    <name type="common">Desulfovibrio magneticus</name>
    <dbReference type="NCBI Taxonomy" id="573370"/>
    <lineage>
        <taxon>Bacteria</taxon>
        <taxon>Pseudomonadati</taxon>
        <taxon>Thermodesulfobacteriota</taxon>
        <taxon>Desulfovibrionia</taxon>
        <taxon>Desulfovibrionales</taxon>
        <taxon>Desulfovibrionaceae</taxon>
        <taxon>Solidesulfovibrio</taxon>
    </lineage>
</organism>
<dbReference type="InterPro" id="IPR036890">
    <property type="entry name" value="HATPase_C_sf"/>
</dbReference>
<dbReference type="RefSeq" id="WP_015862592.1">
    <property type="nucleotide sequence ID" value="NC_012796.1"/>
</dbReference>
<dbReference type="KEGG" id="dma:DMR_39620"/>
<keyword evidence="5" id="KW-0812">Transmembrane</keyword>
<name>C4XNV2_SOLM1</name>
<dbReference type="Pfam" id="PF00497">
    <property type="entry name" value="SBP_bac_3"/>
    <property type="match status" value="1"/>
</dbReference>
<keyword evidence="4" id="KW-0175">Coiled coil</keyword>
<comment type="catalytic activity">
    <reaction evidence="1">
        <text>ATP + protein L-histidine = ADP + protein N-phospho-L-histidine.</text>
        <dbReference type="EC" id="2.7.13.3"/>
    </reaction>
</comment>
<evidence type="ECO:0000313" key="8">
    <source>
        <dbReference type="Proteomes" id="UP000009071"/>
    </source>
</evidence>
<dbReference type="SUPFAM" id="SSF47384">
    <property type="entry name" value="Homodimeric domain of signal transducing histidine kinase"/>
    <property type="match status" value="1"/>
</dbReference>
<feature type="coiled-coil region" evidence="4">
    <location>
        <begin position="326"/>
        <end position="353"/>
    </location>
</feature>
<dbReference type="EC" id="2.7.13.3" evidence="2"/>
<keyword evidence="7" id="KW-0808">Transferase</keyword>
<dbReference type="PROSITE" id="PS50109">
    <property type="entry name" value="HIS_KIN"/>
    <property type="match status" value="1"/>
</dbReference>
<dbReference type="InterPro" id="IPR003594">
    <property type="entry name" value="HATPase_dom"/>
</dbReference>
<evidence type="ECO:0000256" key="1">
    <source>
        <dbReference type="ARBA" id="ARBA00000085"/>
    </source>
</evidence>
<dbReference type="AlphaFoldDB" id="C4XNV2"/>
<evidence type="ECO:0000256" key="3">
    <source>
        <dbReference type="ARBA" id="ARBA00022729"/>
    </source>
</evidence>
<dbReference type="EMBL" id="AP010904">
    <property type="protein sequence ID" value="BAH77453.1"/>
    <property type="molecule type" value="Genomic_DNA"/>
</dbReference>
<dbReference type="HOGENOM" id="CLU_000445_114_69_7"/>
<dbReference type="InterPro" id="IPR036097">
    <property type="entry name" value="HisK_dim/P_sf"/>
</dbReference>
<dbReference type="InterPro" id="IPR003661">
    <property type="entry name" value="HisK_dim/P_dom"/>
</dbReference>
<dbReference type="SUPFAM" id="SSF53850">
    <property type="entry name" value="Periplasmic binding protein-like II"/>
    <property type="match status" value="1"/>
</dbReference>
<evidence type="ECO:0000259" key="6">
    <source>
        <dbReference type="PROSITE" id="PS50109"/>
    </source>
</evidence>
<dbReference type="Gene3D" id="1.10.287.130">
    <property type="match status" value="1"/>
</dbReference>
<dbReference type="PANTHER" id="PTHR35936">
    <property type="entry name" value="MEMBRANE-BOUND LYTIC MUREIN TRANSGLYCOSYLASE F"/>
    <property type="match status" value="1"/>
</dbReference>
<keyword evidence="8" id="KW-1185">Reference proteome</keyword>
<dbReference type="Gene3D" id="3.40.190.10">
    <property type="entry name" value="Periplasmic binding protein-like II"/>
    <property type="match status" value="2"/>
</dbReference>
<dbReference type="CDD" id="cd00082">
    <property type="entry name" value="HisKA"/>
    <property type="match status" value="1"/>
</dbReference>